<dbReference type="Pfam" id="PF14580">
    <property type="entry name" value="LRR_9"/>
    <property type="match status" value="1"/>
</dbReference>
<keyword evidence="3" id="KW-0433">Leucine-rich repeat</keyword>
<dbReference type="Proteomes" id="UP000288216">
    <property type="component" value="Unassembled WGS sequence"/>
</dbReference>
<name>A0A401QC28_SCYTO</name>
<dbReference type="InterPro" id="IPR001611">
    <property type="entry name" value="Leu-rich_rpt"/>
</dbReference>
<dbReference type="GO" id="GO:0005737">
    <property type="term" value="C:cytoplasm"/>
    <property type="evidence" value="ECO:0007669"/>
    <property type="project" value="UniProtKB-SubCell"/>
</dbReference>
<organism evidence="5 6">
    <name type="scientific">Scyliorhinus torazame</name>
    <name type="common">Cloudy catshark</name>
    <name type="synonym">Catulus torazame</name>
    <dbReference type="NCBI Taxonomy" id="75743"/>
    <lineage>
        <taxon>Eukaryota</taxon>
        <taxon>Metazoa</taxon>
        <taxon>Chordata</taxon>
        <taxon>Craniata</taxon>
        <taxon>Vertebrata</taxon>
        <taxon>Chondrichthyes</taxon>
        <taxon>Elasmobranchii</taxon>
        <taxon>Galeomorphii</taxon>
        <taxon>Galeoidea</taxon>
        <taxon>Carcharhiniformes</taxon>
        <taxon>Scyliorhinidae</taxon>
        <taxon>Scyliorhinus</taxon>
    </lineage>
</organism>
<dbReference type="Gene3D" id="3.80.10.10">
    <property type="entry name" value="Ribonuclease Inhibitor"/>
    <property type="match status" value="1"/>
</dbReference>
<dbReference type="PROSITE" id="PS51450">
    <property type="entry name" value="LRR"/>
    <property type="match status" value="3"/>
</dbReference>
<evidence type="ECO:0008006" key="7">
    <source>
        <dbReference type="Google" id="ProtNLM"/>
    </source>
</evidence>
<feature type="non-terminal residue" evidence="5">
    <location>
        <position position="139"/>
    </location>
</feature>
<proteinExistence type="predicted"/>
<reference evidence="5 6" key="1">
    <citation type="journal article" date="2018" name="Nat. Ecol. Evol.">
        <title>Shark genomes provide insights into elasmobranch evolution and the origin of vertebrates.</title>
        <authorList>
            <person name="Hara Y"/>
            <person name="Yamaguchi K"/>
            <person name="Onimaru K"/>
            <person name="Kadota M"/>
            <person name="Koyanagi M"/>
            <person name="Keeley SD"/>
            <person name="Tatsumi K"/>
            <person name="Tanaka K"/>
            <person name="Motone F"/>
            <person name="Kageyama Y"/>
            <person name="Nozu R"/>
            <person name="Adachi N"/>
            <person name="Nishimura O"/>
            <person name="Nakagawa R"/>
            <person name="Tanegashima C"/>
            <person name="Kiyatake I"/>
            <person name="Matsumoto R"/>
            <person name="Murakumo K"/>
            <person name="Nishida K"/>
            <person name="Terakita A"/>
            <person name="Kuratani S"/>
            <person name="Sato K"/>
            <person name="Hyodo S Kuraku.S."/>
        </authorList>
    </citation>
    <scope>NUCLEOTIDE SEQUENCE [LARGE SCALE GENOMIC DNA]</scope>
</reference>
<accession>A0A401QC28</accession>
<dbReference type="SUPFAM" id="SSF52058">
    <property type="entry name" value="L domain-like"/>
    <property type="match status" value="1"/>
</dbReference>
<dbReference type="PANTHER" id="PTHR15454">
    <property type="entry name" value="NISCHARIN RELATED"/>
    <property type="match status" value="1"/>
</dbReference>
<gene>
    <name evidence="5" type="ORF">scyTo_0023701</name>
</gene>
<evidence type="ECO:0000256" key="1">
    <source>
        <dbReference type="ARBA" id="ARBA00004496"/>
    </source>
</evidence>
<comment type="subcellular location">
    <subcellularLocation>
        <location evidence="1">Cytoplasm</location>
    </subcellularLocation>
</comment>
<sequence length="139" mass="15601">MPQAAQQLPLVKTKAPLSLTPPALSNSPHPQPLSELEYVNLSYNLLEKVPVFSSCSRVQLTTLLLRNNELENINGVEHLSHLKHLDLAYNMISEHSQLAPLSQLHSLKELFLEGNPVCYQKAHRPSTIHHLSPKAAFMR</sequence>
<evidence type="ECO:0000256" key="2">
    <source>
        <dbReference type="ARBA" id="ARBA00022490"/>
    </source>
</evidence>
<dbReference type="EMBL" id="BFAA01032694">
    <property type="protein sequence ID" value="GCB82940.1"/>
    <property type="molecule type" value="Genomic_DNA"/>
</dbReference>
<evidence type="ECO:0000256" key="3">
    <source>
        <dbReference type="ARBA" id="ARBA00022614"/>
    </source>
</evidence>
<keyword evidence="2" id="KW-0963">Cytoplasm</keyword>
<keyword evidence="6" id="KW-1185">Reference proteome</keyword>
<dbReference type="AlphaFoldDB" id="A0A401QC28"/>
<protein>
    <recommendedName>
        <fullName evidence="7">U2A'/phosphoprotein 32 family A C-terminal domain-containing protein</fullName>
    </recommendedName>
</protein>
<dbReference type="GO" id="GO:0008104">
    <property type="term" value="P:intracellular protein localization"/>
    <property type="evidence" value="ECO:0007669"/>
    <property type="project" value="TreeGrafter"/>
</dbReference>
<evidence type="ECO:0000313" key="5">
    <source>
        <dbReference type="EMBL" id="GCB82940.1"/>
    </source>
</evidence>
<dbReference type="PANTHER" id="PTHR15454:SF69">
    <property type="entry name" value="SERINE_THREONINE-PROTEIN KINASE 11-INTERACTING PROTEIN"/>
    <property type="match status" value="1"/>
</dbReference>
<keyword evidence="4" id="KW-0677">Repeat</keyword>
<evidence type="ECO:0000256" key="4">
    <source>
        <dbReference type="ARBA" id="ARBA00022737"/>
    </source>
</evidence>
<dbReference type="InterPro" id="IPR032675">
    <property type="entry name" value="LRR_dom_sf"/>
</dbReference>
<dbReference type="FunFam" id="3.80.10.10:FF:000658">
    <property type="entry name" value="Serine/threonine-protein kinase 11-interacting protein"/>
    <property type="match status" value="1"/>
</dbReference>
<comment type="caution">
    <text evidence="5">The sequence shown here is derived from an EMBL/GenBank/DDBJ whole genome shotgun (WGS) entry which is preliminary data.</text>
</comment>
<dbReference type="STRING" id="75743.A0A401QC28"/>
<dbReference type="OrthoDB" id="7451790at2759"/>
<evidence type="ECO:0000313" key="6">
    <source>
        <dbReference type="Proteomes" id="UP000288216"/>
    </source>
</evidence>